<evidence type="ECO:0000256" key="7">
    <source>
        <dbReference type="ARBA" id="ARBA00022729"/>
    </source>
</evidence>
<keyword evidence="12 16" id="KW-0472">Membrane</keyword>
<evidence type="ECO:0000313" key="20">
    <source>
        <dbReference type="EMBL" id="KAJ8383808.1"/>
    </source>
</evidence>
<dbReference type="GO" id="GO:0045087">
    <property type="term" value="P:innate immune response"/>
    <property type="evidence" value="ECO:0007669"/>
    <property type="project" value="UniProtKB-KW"/>
</dbReference>
<keyword evidence="11 16" id="KW-1133">Transmembrane helix</keyword>
<evidence type="ECO:0000256" key="10">
    <source>
        <dbReference type="ARBA" id="ARBA00022859"/>
    </source>
</evidence>
<dbReference type="Pfam" id="PF13306">
    <property type="entry name" value="LRR_5"/>
    <property type="match status" value="1"/>
</dbReference>
<dbReference type="PROSITE" id="PS50222">
    <property type="entry name" value="EF_HAND_2"/>
    <property type="match status" value="1"/>
</dbReference>
<evidence type="ECO:0000256" key="8">
    <source>
        <dbReference type="ARBA" id="ARBA00022737"/>
    </source>
</evidence>
<dbReference type="InterPro" id="IPR002048">
    <property type="entry name" value="EF_hand_dom"/>
</dbReference>
<evidence type="ECO:0000256" key="4">
    <source>
        <dbReference type="ARBA" id="ARBA00022614"/>
    </source>
</evidence>
<keyword evidence="21" id="KW-1185">Reference proteome</keyword>
<dbReference type="InterPro" id="IPR000157">
    <property type="entry name" value="TIR_dom"/>
</dbReference>
<evidence type="ECO:0000256" key="5">
    <source>
        <dbReference type="ARBA" id="ARBA00022692"/>
    </source>
</evidence>
<keyword evidence="5 16" id="KW-0812">Transmembrane</keyword>
<dbReference type="SMART" id="SM01394">
    <property type="entry name" value="S_100"/>
    <property type="match status" value="2"/>
</dbReference>
<dbReference type="GO" id="GO:0038023">
    <property type="term" value="F:signaling receptor activity"/>
    <property type="evidence" value="ECO:0007669"/>
    <property type="project" value="TreeGrafter"/>
</dbReference>
<dbReference type="GO" id="GO:0046914">
    <property type="term" value="F:transition metal ion binding"/>
    <property type="evidence" value="ECO:0007669"/>
    <property type="project" value="InterPro"/>
</dbReference>
<dbReference type="PROSITE" id="PS50104">
    <property type="entry name" value="TIR"/>
    <property type="match status" value="1"/>
</dbReference>
<feature type="domain" description="TIR" evidence="18">
    <location>
        <begin position="804"/>
        <end position="947"/>
    </location>
</feature>
<feature type="transmembrane region" description="Helical" evidence="16">
    <location>
        <begin position="668"/>
        <end position="686"/>
    </location>
</feature>
<evidence type="ECO:0000256" key="11">
    <source>
        <dbReference type="ARBA" id="ARBA00022989"/>
    </source>
</evidence>
<dbReference type="SMART" id="SM00369">
    <property type="entry name" value="LRR_TYP"/>
    <property type="match status" value="8"/>
</dbReference>
<dbReference type="PANTHER" id="PTHR24365">
    <property type="entry name" value="TOLL-LIKE RECEPTOR"/>
    <property type="match status" value="1"/>
</dbReference>
<dbReference type="Proteomes" id="UP001221898">
    <property type="component" value="Unassembled WGS sequence"/>
</dbReference>
<evidence type="ECO:0000313" key="21">
    <source>
        <dbReference type="Proteomes" id="UP001221898"/>
    </source>
</evidence>
<evidence type="ECO:0000259" key="18">
    <source>
        <dbReference type="PROSITE" id="PS50104"/>
    </source>
</evidence>
<dbReference type="InterPro" id="IPR001611">
    <property type="entry name" value="Leu-rich_rpt"/>
</dbReference>
<dbReference type="InterPro" id="IPR026906">
    <property type="entry name" value="LRR_5"/>
</dbReference>
<dbReference type="SUPFAM" id="SSF52058">
    <property type="entry name" value="L domain-like"/>
    <property type="match status" value="2"/>
</dbReference>
<sequence length="1179" mass="134015">MLRLGLTLFMTWLFQCGILDESRGRVGARISRHCVTFKENLSRDIAGSVSCYHLPGLGLYAECSDVTDFKSNLLDVSPAVRSLCLYHRATTLPLRSFSQFEALEVLSVDGYLEKIQSGAFLGLVNLKFLHLQLSADFCRDVSLGSGVFQDLRSLEELYIYGLYFAKVPKSVFFPVVRLSKLQLTRNCIEDIGKVFCQLPLGMSRLKTLNLHNNNITAIRNQGCAGSGSWPTPVLSGIKNLDLSANPINVIEPDSLKIFQNLTSLRLGFQGQWLGSIWESGIGRTREVFLEGEYYKKLSFTFQDACSLVSKLGVESLKIEYSVVDDLSVETIQKCGDGLKRLTMGFSEIIGLDLGFWVSIDGMEVLEMTGMKQKNASFCTAGKGKVWNITTLNLPKNSLTAVEENQFACMPLLEQLNLEKNSIENLASGAFHGLQRLRILSLVGNHIKRLVKSDFEHLVAIEVLLLHENKIEHIAEGVFSKQSALQELTLGTLQYIYELYLQMLFYGFPSKLRRLRIDAGYGTYISVGSAISPDAPFDLELNGDLLGFIECESPVFRDVRELKVGNGQFTCFTYFMVPHFPNLESFEYHGNPEKTLITYTGINQLHKLRRLKLTNLNFINHSDPGLTFRNLTNLETLLLLNCRFNFLTRSMFQDLGSLQLLRLYSDNPLIILEGAFYPLTLLSVLAFDRLDFHCQNGWLLEWMEGSQHMQAINLQKQVCILHYQRLNFLSTMERLCQTDVYYLCCLSTATLVFLFLSFALGYRFARWPFLVLFFRVRGWLERKLGKKRRKRRVGQGEENGKEEDGMFDAFVSYSSKDEAWVTEEMVPKMEQEGEPRLRLCLHNRDFEVGKGIVDNIADSVYGSRRTVCVLSRRYLRSDWCALEMRVATHRLLAEKKHRLILIFLERISPFELSAYHRLAKLTKTRTYLDWPVHEGERVEFWERLRRNIADRVEAFLLMMQFEVHGEKAYSMRDRWRSSGTINPSLFHTLSPSLCLSLSLSISVCLYAMESAISTLVSQFKTFAGKDGSSETLSKEEFHSLVVSQLANFVQNANDPAVIDQLMGSLDENNDGELTFLEISCERNMEDAIKTVVGVFLKSAKGKENLKKNDFNNLVKNDLQNIMSDTDNSSALKEMRTNLDQNQDGKVSFQEFMTLVGYLASSMSDRQTGKETPAAAEEQAS</sequence>
<evidence type="ECO:0000256" key="2">
    <source>
        <dbReference type="ARBA" id="ARBA00009634"/>
    </source>
</evidence>
<dbReference type="EMBL" id="JAINUG010000285">
    <property type="protein sequence ID" value="KAJ8383808.1"/>
    <property type="molecule type" value="Genomic_DNA"/>
</dbReference>
<comment type="caution">
    <text evidence="20">The sequence shown here is derived from an EMBL/GenBank/DDBJ whole genome shotgun (WGS) entry which is preliminary data.</text>
</comment>
<keyword evidence="15" id="KW-0395">Inflammatory response</keyword>
<proteinExistence type="inferred from homology"/>
<feature type="transmembrane region" description="Helical" evidence="16">
    <location>
        <begin position="739"/>
        <end position="757"/>
    </location>
</feature>
<dbReference type="GO" id="GO:0005886">
    <property type="term" value="C:plasma membrane"/>
    <property type="evidence" value="ECO:0007669"/>
    <property type="project" value="TreeGrafter"/>
</dbReference>
<feature type="signal peptide" evidence="17">
    <location>
        <begin position="1"/>
        <end position="24"/>
    </location>
</feature>
<dbReference type="SUPFAM" id="SSF52200">
    <property type="entry name" value="Toll/Interleukin receptor TIR domain"/>
    <property type="match status" value="1"/>
</dbReference>
<feature type="domain" description="EF-hand" evidence="19">
    <location>
        <begin position="1125"/>
        <end position="1160"/>
    </location>
</feature>
<dbReference type="SMART" id="SM00255">
    <property type="entry name" value="TIR"/>
    <property type="match status" value="1"/>
</dbReference>
<keyword evidence="14" id="KW-0325">Glycoprotein</keyword>
<keyword evidence="4" id="KW-0433">Leucine-rich repeat</keyword>
<dbReference type="InterPro" id="IPR011992">
    <property type="entry name" value="EF-hand-dom_pair"/>
</dbReference>
<keyword evidence="7 17" id="KW-0732">Signal</keyword>
<dbReference type="Gene3D" id="3.40.50.10140">
    <property type="entry name" value="Toll/interleukin-1 receptor homology (TIR) domain"/>
    <property type="match status" value="1"/>
</dbReference>
<keyword evidence="9" id="KW-0106">Calcium</keyword>
<dbReference type="GO" id="GO:0006954">
    <property type="term" value="P:inflammatory response"/>
    <property type="evidence" value="ECO:0007669"/>
    <property type="project" value="UniProtKB-KW"/>
</dbReference>
<evidence type="ECO:0000256" key="15">
    <source>
        <dbReference type="ARBA" id="ARBA00023198"/>
    </source>
</evidence>
<dbReference type="Gene3D" id="1.10.238.10">
    <property type="entry name" value="EF-hand"/>
    <property type="match status" value="2"/>
</dbReference>
<dbReference type="GO" id="GO:0002224">
    <property type="term" value="P:toll-like receptor signaling pathway"/>
    <property type="evidence" value="ECO:0007669"/>
    <property type="project" value="TreeGrafter"/>
</dbReference>
<dbReference type="InterPro" id="IPR018247">
    <property type="entry name" value="EF_Hand_1_Ca_BS"/>
</dbReference>
<evidence type="ECO:0000256" key="16">
    <source>
        <dbReference type="SAM" id="Phobius"/>
    </source>
</evidence>
<dbReference type="SUPFAM" id="SSF47473">
    <property type="entry name" value="EF-hand"/>
    <property type="match status" value="2"/>
</dbReference>
<evidence type="ECO:0008006" key="22">
    <source>
        <dbReference type="Google" id="ProtNLM"/>
    </source>
</evidence>
<evidence type="ECO:0000256" key="9">
    <source>
        <dbReference type="ARBA" id="ARBA00022837"/>
    </source>
</evidence>
<evidence type="ECO:0000256" key="1">
    <source>
        <dbReference type="ARBA" id="ARBA00004479"/>
    </source>
</evidence>
<dbReference type="Gene3D" id="3.80.10.10">
    <property type="entry name" value="Ribonuclease Inhibitor"/>
    <property type="match status" value="3"/>
</dbReference>
<keyword evidence="10" id="KW-0391">Immunity</keyword>
<dbReference type="InterPro" id="IPR034325">
    <property type="entry name" value="S-100_dom"/>
</dbReference>
<dbReference type="PRINTS" id="PR01537">
    <property type="entry name" value="INTRLKN1R1F"/>
</dbReference>
<evidence type="ECO:0000256" key="14">
    <source>
        <dbReference type="ARBA" id="ARBA00023180"/>
    </source>
</evidence>
<dbReference type="InterPro" id="IPR013787">
    <property type="entry name" value="S100_Ca-bd_sub"/>
</dbReference>
<dbReference type="Pfam" id="PF01582">
    <property type="entry name" value="TIR"/>
    <property type="match status" value="1"/>
</dbReference>
<name>A0AAD7RGN3_9TELE</name>
<dbReference type="InterPro" id="IPR003591">
    <property type="entry name" value="Leu-rich_rpt_typical-subtyp"/>
</dbReference>
<evidence type="ECO:0000259" key="19">
    <source>
        <dbReference type="PROSITE" id="PS50222"/>
    </source>
</evidence>
<keyword evidence="6" id="KW-0479">Metal-binding</keyword>
<evidence type="ECO:0000256" key="13">
    <source>
        <dbReference type="ARBA" id="ARBA00023170"/>
    </source>
</evidence>
<dbReference type="AlphaFoldDB" id="A0AAD7RGN3"/>
<organism evidence="20 21">
    <name type="scientific">Aldrovandia affinis</name>
    <dbReference type="NCBI Taxonomy" id="143900"/>
    <lineage>
        <taxon>Eukaryota</taxon>
        <taxon>Metazoa</taxon>
        <taxon>Chordata</taxon>
        <taxon>Craniata</taxon>
        <taxon>Vertebrata</taxon>
        <taxon>Euteleostomi</taxon>
        <taxon>Actinopterygii</taxon>
        <taxon>Neopterygii</taxon>
        <taxon>Teleostei</taxon>
        <taxon>Notacanthiformes</taxon>
        <taxon>Halosauridae</taxon>
        <taxon>Aldrovandia</taxon>
    </lineage>
</organism>
<dbReference type="Pfam" id="PF01023">
    <property type="entry name" value="S_100"/>
    <property type="match status" value="1"/>
</dbReference>
<dbReference type="Pfam" id="PF13855">
    <property type="entry name" value="LRR_8"/>
    <property type="match status" value="1"/>
</dbReference>
<keyword evidence="13" id="KW-0675">Receptor</keyword>
<keyword evidence="3" id="KW-0399">Innate immunity</keyword>
<protein>
    <recommendedName>
        <fullName evidence="22">Toll-like receptor 13</fullName>
    </recommendedName>
</protein>
<dbReference type="FunFam" id="3.40.50.10140:FF:000001">
    <property type="entry name" value="Toll-like receptor 2"/>
    <property type="match status" value="1"/>
</dbReference>
<evidence type="ECO:0000256" key="3">
    <source>
        <dbReference type="ARBA" id="ARBA00022588"/>
    </source>
</evidence>
<evidence type="ECO:0000256" key="6">
    <source>
        <dbReference type="ARBA" id="ARBA00022723"/>
    </source>
</evidence>
<dbReference type="PROSITE" id="PS00018">
    <property type="entry name" value="EF_HAND_1"/>
    <property type="match status" value="2"/>
</dbReference>
<evidence type="ECO:0000256" key="17">
    <source>
        <dbReference type="SAM" id="SignalP"/>
    </source>
</evidence>
<dbReference type="CDD" id="cd00213">
    <property type="entry name" value="S-100"/>
    <property type="match status" value="1"/>
</dbReference>
<feature type="chain" id="PRO_5042112658" description="Toll-like receptor 13" evidence="17">
    <location>
        <begin position="25"/>
        <end position="1179"/>
    </location>
</feature>
<dbReference type="InterPro" id="IPR035897">
    <property type="entry name" value="Toll_tir_struct_dom_sf"/>
</dbReference>
<dbReference type="PANTHER" id="PTHR24365:SF522">
    <property type="entry name" value="LOW QUALITY PROTEIN: TOLL-LIKE RECEPTOR 13-RELATED"/>
    <property type="match status" value="1"/>
</dbReference>
<comment type="subcellular location">
    <subcellularLocation>
        <location evidence="1">Membrane</location>
        <topology evidence="1">Single-pass type I membrane protein</topology>
    </subcellularLocation>
</comment>
<accession>A0AAD7RGN3</accession>
<dbReference type="PROSITE" id="PS51450">
    <property type="entry name" value="LRR"/>
    <property type="match status" value="1"/>
</dbReference>
<dbReference type="GO" id="GO:0005509">
    <property type="term" value="F:calcium ion binding"/>
    <property type="evidence" value="ECO:0007669"/>
    <property type="project" value="InterPro"/>
</dbReference>
<evidence type="ECO:0000256" key="12">
    <source>
        <dbReference type="ARBA" id="ARBA00023136"/>
    </source>
</evidence>
<comment type="similarity">
    <text evidence="2">Belongs to the Toll-like receptor family.</text>
</comment>
<reference evidence="20" key="1">
    <citation type="journal article" date="2023" name="Science">
        <title>Genome structures resolve the early diversification of teleost fishes.</title>
        <authorList>
            <person name="Parey E."/>
            <person name="Louis A."/>
            <person name="Montfort J."/>
            <person name="Bouchez O."/>
            <person name="Roques C."/>
            <person name="Iampietro C."/>
            <person name="Lluch J."/>
            <person name="Castinel A."/>
            <person name="Donnadieu C."/>
            <person name="Desvignes T."/>
            <person name="Floi Bucao C."/>
            <person name="Jouanno E."/>
            <person name="Wen M."/>
            <person name="Mejri S."/>
            <person name="Dirks R."/>
            <person name="Jansen H."/>
            <person name="Henkel C."/>
            <person name="Chen W.J."/>
            <person name="Zahm M."/>
            <person name="Cabau C."/>
            <person name="Klopp C."/>
            <person name="Thompson A.W."/>
            <person name="Robinson-Rechavi M."/>
            <person name="Braasch I."/>
            <person name="Lecointre G."/>
            <person name="Bobe J."/>
            <person name="Postlethwait J.H."/>
            <person name="Berthelot C."/>
            <person name="Roest Crollius H."/>
            <person name="Guiguen Y."/>
        </authorList>
    </citation>
    <scope>NUCLEOTIDE SEQUENCE</scope>
    <source>
        <strain evidence="20">NC1722</strain>
    </source>
</reference>
<keyword evidence="8" id="KW-0677">Repeat</keyword>
<dbReference type="InterPro" id="IPR032675">
    <property type="entry name" value="LRR_dom_sf"/>
</dbReference>
<gene>
    <name evidence="20" type="ORF">AAFF_G00214950</name>
</gene>